<organism evidence="2 3">
    <name type="scientific">Chromohalobacter sarecensis</name>
    <dbReference type="NCBI Taxonomy" id="245294"/>
    <lineage>
        <taxon>Bacteria</taxon>
        <taxon>Pseudomonadati</taxon>
        <taxon>Pseudomonadota</taxon>
        <taxon>Gammaproteobacteria</taxon>
        <taxon>Oceanospirillales</taxon>
        <taxon>Halomonadaceae</taxon>
        <taxon>Chromohalobacter</taxon>
    </lineage>
</organism>
<gene>
    <name evidence="2" type="ORF">ACFO0U_13610</name>
</gene>
<sequence length="85" mass="10002">MYKITFKKSAAKGLCKMPAKQRRQLRESLEQLAQDPQRVDLDTRKLQSRPGYRLRVGRWRAIYKIVDDELVILVLDIGPRGDIYK</sequence>
<name>A0ABV9D4W2_9GAMM</name>
<proteinExistence type="predicted"/>
<dbReference type="RefSeq" id="WP_246896343.1">
    <property type="nucleotide sequence ID" value="NZ_JAKGAN010000002.1"/>
</dbReference>
<protein>
    <submittedName>
        <fullName evidence="2">Type II toxin-antitoxin system RelE/ParE family toxin</fullName>
    </submittedName>
</protein>
<dbReference type="InterPro" id="IPR007712">
    <property type="entry name" value="RelE/ParE_toxin"/>
</dbReference>
<dbReference type="SUPFAM" id="SSF143011">
    <property type="entry name" value="RelE-like"/>
    <property type="match status" value="1"/>
</dbReference>
<accession>A0ABV9D4W2</accession>
<dbReference type="Proteomes" id="UP001596030">
    <property type="component" value="Unassembled WGS sequence"/>
</dbReference>
<comment type="caution">
    <text evidence="2">The sequence shown here is derived from an EMBL/GenBank/DDBJ whole genome shotgun (WGS) entry which is preliminary data.</text>
</comment>
<dbReference type="PANTHER" id="PTHR38813">
    <property type="match status" value="1"/>
</dbReference>
<dbReference type="PANTHER" id="PTHR38813:SF1">
    <property type="entry name" value="TOXIN RELE1-RELATED"/>
    <property type="match status" value="1"/>
</dbReference>
<dbReference type="InterPro" id="IPR052747">
    <property type="entry name" value="TA_system_RelE_toxin"/>
</dbReference>
<evidence type="ECO:0000313" key="2">
    <source>
        <dbReference type="EMBL" id="MFC4539809.1"/>
    </source>
</evidence>
<evidence type="ECO:0000313" key="3">
    <source>
        <dbReference type="Proteomes" id="UP001596030"/>
    </source>
</evidence>
<dbReference type="Gene3D" id="3.30.2310.20">
    <property type="entry name" value="RelE-like"/>
    <property type="match status" value="1"/>
</dbReference>
<dbReference type="Pfam" id="PF05016">
    <property type="entry name" value="ParE_toxin"/>
    <property type="match status" value="1"/>
</dbReference>
<dbReference type="InterPro" id="IPR035093">
    <property type="entry name" value="RelE/ParE_toxin_dom_sf"/>
</dbReference>
<keyword evidence="3" id="KW-1185">Reference proteome</keyword>
<keyword evidence="1" id="KW-1277">Toxin-antitoxin system</keyword>
<reference evidence="3" key="1">
    <citation type="journal article" date="2019" name="Int. J. Syst. Evol. Microbiol.">
        <title>The Global Catalogue of Microorganisms (GCM) 10K type strain sequencing project: providing services to taxonomists for standard genome sequencing and annotation.</title>
        <authorList>
            <consortium name="The Broad Institute Genomics Platform"/>
            <consortium name="The Broad Institute Genome Sequencing Center for Infectious Disease"/>
            <person name="Wu L."/>
            <person name="Ma J."/>
        </authorList>
    </citation>
    <scope>NUCLEOTIDE SEQUENCE [LARGE SCALE GENOMIC DNA]</scope>
    <source>
        <strain evidence="3">CGMCC 1.12121</strain>
    </source>
</reference>
<evidence type="ECO:0000256" key="1">
    <source>
        <dbReference type="ARBA" id="ARBA00022649"/>
    </source>
</evidence>
<dbReference type="EMBL" id="JBHSEU010000021">
    <property type="protein sequence ID" value="MFC4539809.1"/>
    <property type="molecule type" value="Genomic_DNA"/>
</dbReference>